<organism evidence="6 7">
    <name type="scientific">Euroglyphus maynei</name>
    <name type="common">Mayne's house dust mite</name>
    <dbReference type="NCBI Taxonomy" id="6958"/>
    <lineage>
        <taxon>Eukaryota</taxon>
        <taxon>Metazoa</taxon>
        <taxon>Ecdysozoa</taxon>
        <taxon>Arthropoda</taxon>
        <taxon>Chelicerata</taxon>
        <taxon>Arachnida</taxon>
        <taxon>Acari</taxon>
        <taxon>Acariformes</taxon>
        <taxon>Sarcoptiformes</taxon>
        <taxon>Astigmata</taxon>
        <taxon>Psoroptidia</taxon>
        <taxon>Analgoidea</taxon>
        <taxon>Pyroglyphidae</taxon>
        <taxon>Pyroglyphinae</taxon>
        <taxon>Euroglyphus</taxon>
    </lineage>
</organism>
<evidence type="ECO:0000256" key="1">
    <source>
        <dbReference type="ARBA" id="ARBA00022729"/>
    </source>
</evidence>
<comment type="caution">
    <text evidence="6">The sequence shown here is derived from an EMBL/GenBank/DDBJ whole genome shotgun (WGS) entry which is preliminary data.</text>
</comment>
<keyword evidence="1" id="KW-0732">Signal</keyword>
<dbReference type="InterPro" id="IPR003598">
    <property type="entry name" value="Ig_sub2"/>
</dbReference>
<dbReference type="Proteomes" id="UP000194236">
    <property type="component" value="Unassembled WGS sequence"/>
</dbReference>
<gene>
    <name evidence="6" type="ORF">BLA29_005465</name>
</gene>
<keyword evidence="4" id="KW-0812">Transmembrane</keyword>
<dbReference type="SMART" id="SM00409">
    <property type="entry name" value="IG"/>
    <property type="match status" value="1"/>
</dbReference>
<dbReference type="InterPro" id="IPR013098">
    <property type="entry name" value="Ig_I-set"/>
</dbReference>
<dbReference type="Pfam" id="PF07679">
    <property type="entry name" value="I-set"/>
    <property type="match status" value="1"/>
</dbReference>
<evidence type="ECO:0000256" key="2">
    <source>
        <dbReference type="ARBA" id="ARBA00023157"/>
    </source>
</evidence>
<dbReference type="InterPro" id="IPR036179">
    <property type="entry name" value="Ig-like_dom_sf"/>
</dbReference>
<dbReference type="Gene3D" id="2.60.40.10">
    <property type="entry name" value="Immunoglobulins"/>
    <property type="match status" value="2"/>
</dbReference>
<dbReference type="InterPro" id="IPR013783">
    <property type="entry name" value="Ig-like_fold"/>
</dbReference>
<dbReference type="AlphaFoldDB" id="A0A1Y3AN79"/>
<keyword evidence="4" id="KW-0472">Membrane</keyword>
<dbReference type="InterPro" id="IPR007110">
    <property type="entry name" value="Ig-like_dom"/>
</dbReference>
<name>A0A1Y3AN79_EURMA</name>
<dbReference type="GO" id="GO:0050808">
    <property type="term" value="P:synapse organization"/>
    <property type="evidence" value="ECO:0007669"/>
    <property type="project" value="TreeGrafter"/>
</dbReference>
<dbReference type="InterPro" id="IPR003599">
    <property type="entry name" value="Ig_sub"/>
</dbReference>
<keyword evidence="4" id="KW-1133">Transmembrane helix</keyword>
<dbReference type="GO" id="GO:0007156">
    <property type="term" value="P:homophilic cell adhesion via plasma membrane adhesion molecules"/>
    <property type="evidence" value="ECO:0007669"/>
    <property type="project" value="TreeGrafter"/>
</dbReference>
<dbReference type="SMART" id="SM00408">
    <property type="entry name" value="IGc2"/>
    <property type="match status" value="1"/>
</dbReference>
<evidence type="ECO:0000256" key="4">
    <source>
        <dbReference type="SAM" id="Phobius"/>
    </source>
</evidence>
<sequence length="203" mass="23072">NGDDDSSLLVIDQLSPDDSGNYSCHVSNQFGSDIQSTILTVKAKIEISHSLCLYHHTNVDHTMFFIWKLTILLSLSFSTIFAEIRPKIAEFKQHRSQKIGTKFKIVCIVQEGTLPLKFRWQKNGIVLSNNDSHHHHHHRIETRSDESQLTIDSLQMNDGGNYSCHVRNDAGSDSQLIALDITGLIFCLLSCFSNDMWRIFLLV</sequence>
<keyword evidence="3" id="KW-0393">Immunoglobulin domain</keyword>
<dbReference type="GO" id="GO:0005886">
    <property type="term" value="C:plasma membrane"/>
    <property type="evidence" value="ECO:0007669"/>
    <property type="project" value="TreeGrafter"/>
</dbReference>
<accession>A0A1Y3AN79</accession>
<dbReference type="EMBL" id="MUJZ01070312">
    <property type="protein sequence ID" value="OTF69477.1"/>
    <property type="molecule type" value="Genomic_DNA"/>
</dbReference>
<keyword evidence="7" id="KW-1185">Reference proteome</keyword>
<feature type="non-terminal residue" evidence="6">
    <location>
        <position position="1"/>
    </location>
</feature>
<protein>
    <recommendedName>
        <fullName evidence="5">Ig-like domain-containing protein</fullName>
    </recommendedName>
</protein>
<feature type="domain" description="Ig-like" evidence="5">
    <location>
        <begin position="1"/>
        <end position="40"/>
    </location>
</feature>
<dbReference type="GO" id="GO:0030424">
    <property type="term" value="C:axon"/>
    <property type="evidence" value="ECO:0007669"/>
    <property type="project" value="TreeGrafter"/>
</dbReference>
<dbReference type="Pfam" id="PF13927">
    <property type="entry name" value="Ig_3"/>
    <property type="match status" value="1"/>
</dbReference>
<dbReference type="PROSITE" id="PS50835">
    <property type="entry name" value="IG_LIKE"/>
    <property type="match status" value="2"/>
</dbReference>
<dbReference type="OrthoDB" id="6435907at2759"/>
<dbReference type="FunFam" id="2.60.40.10:FF:000333">
    <property type="entry name" value="Down syndrome cell adhesion molecule"/>
    <property type="match status" value="1"/>
</dbReference>
<dbReference type="PANTHER" id="PTHR45080:SF8">
    <property type="entry name" value="IG-LIKE DOMAIN-CONTAINING PROTEIN"/>
    <property type="match status" value="1"/>
</dbReference>
<evidence type="ECO:0000256" key="3">
    <source>
        <dbReference type="ARBA" id="ARBA00023319"/>
    </source>
</evidence>
<dbReference type="SUPFAM" id="SSF48726">
    <property type="entry name" value="Immunoglobulin"/>
    <property type="match status" value="2"/>
</dbReference>
<evidence type="ECO:0000259" key="5">
    <source>
        <dbReference type="PROSITE" id="PS50835"/>
    </source>
</evidence>
<evidence type="ECO:0000313" key="6">
    <source>
        <dbReference type="EMBL" id="OTF69477.1"/>
    </source>
</evidence>
<keyword evidence="2" id="KW-1015">Disulfide bond</keyword>
<reference evidence="6 7" key="1">
    <citation type="submission" date="2017-03" db="EMBL/GenBank/DDBJ databases">
        <title>Genome Survey of Euroglyphus maynei.</title>
        <authorList>
            <person name="Arlian L.G."/>
            <person name="Morgan M.S."/>
            <person name="Rider S.D."/>
        </authorList>
    </citation>
    <scope>NUCLEOTIDE SEQUENCE [LARGE SCALE GENOMIC DNA]</scope>
    <source>
        <strain evidence="6">Arlian Lab</strain>
        <tissue evidence="6">Whole body</tissue>
    </source>
</reference>
<feature type="transmembrane region" description="Helical" evidence="4">
    <location>
        <begin position="64"/>
        <end position="84"/>
    </location>
</feature>
<dbReference type="PANTHER" id="PTHR45080">
    <property type="entry name" value="CONTACTIN 5"/>
    <property type="match status" value="1"/>
</dbReference>
<feature type="domain" description="Ig-like" evidence="5">
    <location>
        <begin position="86"/>
        <end position="182"/>
    </location>
</feature>
<dbReference type="CDD" id="cd00096">
    <property type="entry name" value="Ig"/>
    <property type="match status" value="1"/>
</dbReference>
<evidence type="ECO:0000313" key="7">
    <source>
        <dbReference type="Proteomes" id="UP000194236"/>
    </source>
</evidence>
<dbReference type="InterPro" id="IPR050958">
    <property type="entry name" value="Cell_Adh-Cytoskel_Orgn"/>
</dbReference>
<dbReference type="GO" id="GO:0043025">
    <property type="term" value="C:neuronal cell body"/>
    <property type="evidence" value="ECO:0007669"/>
    <property type="project" value="TreeGrafter"/>
</dbReference>
<dbReference type="GO" id="GO:0008046">
    <property type="term" value="F:axon guidance receptor activity"/>
    <property type="evidence" value="ECO:0007669"/>
    <property type="project" value="TreeGrafter"/>
</dbReference>
<proteinExistence type="predicted"/>